<sequence length="43" mass="4968">MPGRACPSSAGGSFSKTYWLFPENINTNFKFRFHKDNERIIAM</sequence>
<evidence type="ECO:0000313" key="1">
    <source>
        <dbReference type="EMBL" id="JAH46023.1"/>
    </source>
</evidence>
<reference evidence="1" key="1">
    <citation type="submission" date="2014-11" db="EMBL/GenBank/DDBJ databases">
        <authorList>
            <person name="Amaro Gonzalez C."/>
        </authorList>
    </citation>
    <scope>NUCLEOTIDE SEQUENCE</scope>
</reference>
<dbReference type="AlphaFoldDB" id="A0A0E9SZT4"/>
<accession>A0A0E9SZT4</accession>
<protein>
    <submittedName>
        <fullName evidence="1">Uncharacterized protein</fullName>
    </submittedName>
</protein>
<proteinExistence type="predicted"/>
<reference evidence="1" key="2">
    <citation type="journal article" date="2015" name="Fish Shellfish Immunol.">
        <title>Early steps in the European eel (Anguilla anguilla)-Vibrio vulnificus interaction in the gills: Role of the RtxA13 toxin.</title>
        <authorList>
            <person name="Callol A."/>
            <person name="Pajuelo D."/>
            <person name="Ebbesson L."/>
            <person name="Teles M."/>
            <person name="MacKenzie S."/>
            <person name="Amaro C."/>
        </authorList>
    </citation>
    <scope>NUCLEOTIDE SEQUENCE</scope>
</reference>
<name>A0A0E9SZT4_ANGAN</name>
<organism evidence="1">
    <name type="scientific">Anguilla anguilla</name>
    <name type="common">European freshwater eel</name>
    <name type="synonym">Muraena anguilla</name>
    <dbReference type="NCBI Taxonomy" id="7936"/>
    <lineage>
        <taxon>Eukaryota</taxon>
        <taxon>Metazoa</taxon>
        <taxon>Chordata</taxon>
        <taxon>Craniata</taxon>
        <taxon>Vertebrata</taxon>
        <taxon>Euteleostomi</taxon>
        <taxon>Actinopterygii</taxon>
        <taxon>Neopterygii</taxon>
        <taxon>Teleostei</taxon>
        <taxon>Anguilliformes</taxon>
        <taxon>Anguillidae</taxon>
        <taxon>Anguilla</taxon>
    </lineage>
</organism>
<dbReference type="EMBL" id="GBXM01062554">
    <property type="protein sequence ID" value="JAH46023.1"/>
    <property type="molecule type" value="Transcribed_RNA"/>
</dbReference>